<dbReference type="PATRIC" id="fig|36861.3.peg.2345"/>
<evidence type="ECO:0000256" key="1">
    <source>
        <dbReference type="SAM" id="MobiDB-lite"/>
    </source>
</evidence>
<evidence type="ECO:0000256" key="2">
    <source>
        <dbReference type="SAM" id="SignalP"/>
    </source>
</evidence>
<keyword evidence="5" id="KW-1185">Reference proteome</keyword>
<accession>A0A119CUV2</accession>
<sequence>MRFLALVLLALPTLLPTGTSAQATLNKCLDAEGKITYSNLPCRNAQETRKVEIDPAQPPDPTRPATVLDEPVKPAAPKAAVSPKETATLRLDTQRTTGKPAARVSARQCDALSDKLGRVFDKMDQARRKGYTQQQMDAWNLEVQDLERKKQQSACF</sequence>
<feature type="chain" id="PRO_5007161801" description="DUF4124 domain-containing protein" evidence="2">
    <location>
        <begin position="24"/>
        <end position="156"/>
    </location>
</feature>
<proteinExistence type="predicted"/>
<dbReference type="Proteomes" id="UP000064243">
    <property type="component" value="Unassembled WGS sequence"/>
</dbReference>
<evidence type="ECO:0000313" key="5">
    <source>
        <dbReference type="Proteomes" id="UP000064243"/>
    </source>
</evidence>
<dbReference type="Pfam" id="PF13511">
    <property type="entry name" value="DUF4124"/>
    <property type="match status" value="1"/>
</dbReference>
<dbReference type="EMBL" id="LDUG01000036">
    <property type="protein sequence ID" value="KVW94261.1"/>
    <property type="molecule type" value="Genomic_DNA"/>
</dbReference>
<feature type="signal peptide" evidence="2">
    <location>
        <begin position="1"/>
        <end position="23"/>
    </location>
</feature>
<feature type="domain" description="DUF4124" evidence="3">
    <location>
        <begin position="18"/>
        <end position="65"/>
    </location>
</feature>
<organism evidence="4 5">
    <name type="scientific">Thiobacillus denitrificans</name>
    <dbReference type="NCBI Taxonomy" id="36861"/>
    <lineage>
        <taxon>Bacteria</taxon>
        <taxon>Pseudomonadati</taxon>
        <taxon>Pseudomonadota</taxon>
        <taxon>Betaproteobacteria</taxon>
        <taxon>Nitrosomonadales</taxon>
        <taxon>Thiobacillaceae</taxon>
        <taxon>Thiobacillus</taxon>
    </lineage>
</organism>
<gene>
    <name evidence="4" type="ORF">ABW22_12800</name>
</gene>
<evidence type="ECO:0000259" key="3">
    <source>
        <dbReference type="Pfam" id="PF13511"/>
    </source>
</evidence>
<dbReference type="RefSeq" id="WP_059757299.1">
    <property type="nucleotide sequence ID" value="NZ_LDUG01000036.1"/>
</dbReference>
<feature type="region of interest" description="Disordered" evidence="1">
    <location>
        <begin position="50"/>
        <end position="106"/>
    </location>
</feature>
<protein>
    <recommendedName>
        <fullName evidence="3">DUF4124 domain-containing protein</fullName>
    </recommendedName>
</protein>
<reference evidence="4 5" key="1">
    <citation type="journal article" date="2015" name="Appl. Environ. Microbiol.">
        <title>Aerobic and Anaerobic Thiosulfate Oxidation by a Cold-Adapted, Subglacial Chemoautotroph.</title>
        <authorList>
            <person name="Harrold Z.R."/>
            <person name="Skidmore M.L."/>
            <person name="Hamilton T.L."/>
            <person name="Desch L."/>
            <person name="Amada K."/>
            <person name="van Gelder W."/>
            <person name="Glover K."/>
            <person name="Roden E.E."/>
            <person name="Boyd E.S."/>
        </authorList>
    </citation>
    <scope>NUCLEOTIDE SEQUENCE [LARGE SCALE GENOMIC DNA]</scope>
    <source>
        <strain evidence="4 5">RG</strain>
    </source>
</reference>
<dbReference type="AlphaFoldDB" id="A0A119CUV2"/>
<dbReference type="InterPro" id="IPR025392">
    <property type="entry name" value="DUF4124"/>
</dbReference>
<dbReference type="OrthoDB" id="8563751at2"/>
<comment type="caution">
    <text evidence="4">The sequence shown here is derived from an EMBL/GenBank/DDBJ whole genome shotgun (WGS) entry which is preliminary data.</text>
</comment>
<name>A0A119CUV2_THIDE</name>
<feature type="compositionally biased region" description="Low complexity" evidence="1">
    <location>
        <begin position="73"/>
        <end position="84"/>
    </location>
</feature>
<evidence type="ECO:0000313" key="4">
    <source>
        <dbReference type="EMBL" id="KVW94261.1"/>
    </source>
</evidence>
<keyword evidence="2" id="KW-0732">Signal</keyword>